<gene>
    <name evidence="2" type="ORF">CDAR_560131</name>
    <name evidence="3" type="ORF">CDAR_560391</name>
</gene>
<proteinExistence type="predicted"/>
<sequence>MEAIQSFATYMRQLIQKRLFQEVCKSGEACLAESLYLPPKLLDMSRESPITSPDGPKTNIDRRNGRLKPNVSRRED</sequence>
<evidence type="ECO:0000313" key="2">
    <source>
        <dbReference type="EMBL" id="GIY75634.1"/>
    </source>
</evidence>
<comment type="caution">
    <text evidence="2">The sequence shown here is derived from an EMBL/GenBank/DDBJ whole genome shotgun (WGS) entry which is preliminary data.</text>
</comment>
<dbReference type="Proteomes" id="UP001054837">
    <property type="component" value="Unassembled WGS sequence"/>
</dbReference>
<name>A0AAV4W187_9ARAC</name>
<evidence type="ECO:0000313" key="3">
    <source>
        <dbReference type="EMBL" id="GIY75676.1"/>
    </source>
</evidence>
<accession>A0AAV4W187</accession>
<dbReference type="EMBL" id="BPLQ01013881">
    <property type="protein sequence ID" value="GIY75676.1"/>
    <property type="molecule type" value="Genomic_DNA"/>
</dbReference>
<organism evidence="2 4">
    <name type="scientific">Caerostris darwini</name>
    <dbReference type="NCBI Taxonomy" id="1538125"/>
    <lineage>
        <taxon>Eukaryota</taxon>
        <taxon>Metazoa</taxon>
        <taxon>Ecdysozoa</taxon>
        <taxon>Arthropoda</taxon>
        <taxon>Chelicerata</taxon>
        <taxon>Arachnida</taxon>
        <taxon>Araneae</taxon>
        <taxon>Araneomorphae</taxon>
        <taxon>Entelegynae</taxon>
        <taxon>Araneoidea</taxon>
        <taxon>Araneidae</taxon>
        <taxon>Caerostris</taxon>
    </lineage>
</organism>
<reference evidence="2 4" key="1">
    <citation type="submission" date="2021-06" db="EMBL/GenBank/DDBJ databases">
        <title>Caerostris darwini draft genome.</title>
        <authorList>
            <person name="Kono N."/>
            <person name="Arakawa K."/>
        </authorList>
    </citation>
    <scope>NUCLEOTIDE SEQUENCE [LARGE SCALE GENOMIC DNA]</scope>
</reference>
<evidence type="ECO:0000256" key="1">
    <source>
        <dbReference type="SAM" id="MobiDB-lite"/>
    </source>
</evidence>
<keyword evidence="4" id="KW-1185">Reference proteome</keyword>
<evidence type="ECO:0000313" key="4">
    <source>
        <dbReference type="Proteomes" id="UP001054837"/>
    </source>
</evidence>
<feature type="region of interest" description="Disordered" evidence="1">
    <location>
        <begin position="43"/>
        <end position="76"/>
    </location>
</feature>
<dbReference type="EMBL" id="BPLQ01013881">
    <property type="protein sequence ID" value="GIY75634.1"/>
    <property type="molecule type" value="Genomic_DNA"/>
</dbReference>
<protein>
    <submittedName>
        <fullName evidence="2">Uncharacterized protein</fullName>
    </submittedName>
</protein>
<dbReference type="AlphaFoldDB" id="A0AAV4W187"/>